<dbReference type="EMBL" id="JAIVGD010000015">
    <property type="protein sequence ID" value="KAH0757393.1"/>
    <property type="molecule type" value="Genomic_DNA"/>
</dbReference>
<proteinExistence type="predicted"/>
<evidence type="ECO:0000313" key="2">
    <source>
        <dbReference type="Proteomes" id="UP000826656"/>
    </source>
</evidence>
<sequence>MEAAAVSVVDKLKSFAKSTQDFASVVFRNREVSHPLRRIETRGENPSSPSFEGNGVGSKGWLLVKFTVIKENC</sequence>
<evidence type="ECO:0000313" key="1">
    <source>
        <dbReference type="EMBL" id="KAH0757393.1"/>
    </source>
</evidence>
<protein>
    <submittedName>
        <fullName evidence="1">Uncharacterized protein</fullName>
    </submittedName>
</protein>
<organism evidence="1 2">
    <name type="scientific">Solanum tuberosum</name>
    <name type="common">Potato</name>
    <dbReference type="NCBI Taxonomy" id="4113"/>
    <lineage>
        <taxon>Eukaryota</taxon>
        <taxon>Viridiplantae</taxon>
        <taxon>Streptophyta</taxon>
        <taxon>Embryophyta</taxon>
        <taxon>Tracheophyta</taxon>
        <taxon>Spermatophyta</taxon>
        <taxon>Magnoliopsida</taxon>
        <taxon>eudicotyledons</taxon>
        <taxon>Gunneridae</taxon>
        <taxon>Pentapetalae</taxon>
        <taxon>asterids</taxon>
        <taxon>lamiids</taxon>
        <taxon>Solanales</taxon>
        <taxon>Solanaceae</taxon>
        <taxon>Solanoideae</taxon>
        <taxon>Solaneae</taxon>
        <taxon>Solanum</taxon>
    </lineage>
</organism>
<gene>
    <name evidence="1" type="ORF">KY290_020886</name>
</gene>
<name>A0ABQ7V0X8_SOLTU</name>
<accession>A0ABQ7V0X8</accession>
<reference evidence="1 2" key="1">
    <citation type="journal article" date="2021" name="bioRxiv">
        <title>Chromosome-scale and haplotype-resolved genome assembly of a tetraploid potato cultivar.</title>
        <authorList>
            <person name="Sun H."/>
            <person name="Jiao W.-B."/>
            <person name="Krause K."/>
            <person name="Campoy J.A."/>
            <person name="Goel M."/>
            <person name="Folz-Donahue K."/>
            <person name="Kukat C."/>
            <person name="Huettel B."/>
            <person name="Schneeberger K."/>
        </authorList>
    </citation>
    <scope>NUCLEOTIDE SEQUENCE [LARGE SCALE GENOMIC DNA]</scope>
    <source>
        <strain evidence="1">SolTubOtavaFocal</strain>
        <tissue evidence="1">Leaves</tissue>
    </source>
</reference>
<comment type="caution">
    <text evidence="1">The sequence shown here is derived from an EMBL/GenBank/DDBJ whole genome shotgun (WGS) entry which is preliminary data.</text>
</comment>
<keyword evidence="2" id="KW-1185">Reference proteome</keyword>
<dbReference type="Proteomes" id="UP000826656">
    <property type="component" value="Unassembled WGS sequence"/>
</dbReference>